<comment type="caution">
    <text evidence="1">The sequence shown here is derived from an EMBL/GenBank/DDBJ whole genome shotgun (WGS) entry which is preliminary data.</text>
</comment>
<evidence type="ECO:0000313" key="1">
    <source>
        <dbReference type="EMBL" id="MPC48503.1"/>
    </source>
</evidence>
<evidence type="ECO:0000313" key="2">
    <source>
        <dbReference type="Proteomes" id="UP000324222"/>
    </source>
</evidence>
<name>A0A5B7FU67_PORTR</name>
<keyword evidence="2" id="KW-1185">Reference proteome</keyword>
<protein>
    <submittedName>
        <fullName evidence="1">Uncharacterized protein</fullName>
    </submittedName>
</protein>
<accession>A0A5B7FU67</accession>
<proteinExistence type="predicted"/>
<organism evidence="1 2">
    <name type="scientific">Portunus trituberculatus</name>
    <name type="common">Swimming crab</name>
    <name type="synonym">Neptunus trituberculatus</name>
    <dbReference type="NCBI Taxonomy" id="210409"/>
    <lineage>
        <taxon>Eukaryota</taxon>
        <taxon>Metazoa</taxon>
        <taxon>Ecdysozoa</taxon>
        <taxon>Arthropoda</taxon>
        <taxon>Crustacea</taxon>
        <taxon>Multicrustacea</taxon>
        <taxon>Malacostraca</taxon>
        <taxon>Eumalacostraca</taxon>
        <taxon>Eucarida</taxon>
        <taxon>Decapoda</taxon>
        <taxon>Pleocyemata</taxon>
        <taxon>Brachyura</taxon>
        <taxon>Eubrachyura</taxon>
        <taxon>Portunoidea</taxon>
        <taxon>Portunidae</taxon>
        <taxon>Portuninae</taxon>
        <taxon>Portunus</taxon>
    </lineage>
</organism>
<dbReference type="Proteomes" id="UP000324222">
    <property type="component" value="Unassembled WGS sequence"/>
</dbReference>
<sequence>MWSPDKEKMMLELVREKNTFGTPEINYTVKKSLRKSSFDEMAATLQELFPSVQVLLEIRSFVGCVKIQKKSEAGMSAKDTFIDE</sequence>
<dbReference type="EMBL" id="VSRR010008318">
    <property type="protein sequence ID" value="MPC48503.1"/>
    <property type="molecule type" value="Genomic_DNA"/>
</dbReference>
<reference evidence="1 2" key="1">
    <citation type="submission" date="2019-05" db="EMBL/GenBank/DDBJ databases">
        <title>Another draft genome of Portunus trituberculatus and its Hox gene families provides insights of decapod evolution.</title>
        <authorList>
            <person name="Jeong J.-H."/>
            <person name="Song I."/>
            <person name="Kim S."/>
            <person name="Choi T."/>
            <person name="Kim D."/>
            <person name="Ryu S."/>
            <person name="Kim W."/>
        </authorList>
    </citation>
    <scope>NUCLEOTIDE SEQUENCE [LARGE SCALE GENOMIC DNA]</scope>
    <source>
        <tissue evidence="1">Muscle</tissue>
    </source>
</reference>
<gene>
    <name evidence="1" type="ORF">E2C01_042277</name>
</gene>
<dbReference type="AlphaFoldDB" id="A0A5B7FU67"/>